<accession>A0A939IQM0</accession>
<dbReference type="EMBL" id="JAFKCV010000003">
    <property type="protein sequence ID" value="MBN7825194.1"/>
    <property type="molecule type" value="Genomic_DNA"/>
</dbReference>
<evidence type="ECO:0000313" key="2">
    <source>
        <dbReference type="EMBL" id="MBN7825194.1"/>
    </source>
</evidence>
<keyword evidence="1" id="KW-0472">Membrane</keyword>
<keyword evidence="1" id="KW-0812">Transmembrane</keyword>
<feature type="transmembrane region" description="Helical" evidence="1">
    <location>
        <begin position="7"/>
        <end position="33"/>
    </location>
</feature>
<feature type="transmembrane region" description="Helical" evidence="1">
    <location>
        <begin position="85"/>
        <end position="104"/>
    </location>
</feature>
<dbReference type="Proteomes" id="UP000664654">
    <property type="component" value="Unassembled WGS sequence"/>
</dbReference>
<organism evidence="2 3">
    <name type="scientific">Bowmanella dokdonensis</name>
    <dbReference type="NCBI Taxonomy" id="751969"/>
    <lineage>
        <taxon>Bacteria</taxon>
        <taxon>Pseudomonadati</taxon>
        <taxon>Pseudomonadota</taxon>
        <taxon>Gammaproteobacteria</taxon>
        <taxon>Alteromonadales</taxon>
        <taxon>Alteromonadaceae</taxon>
        <taxon>Bowmanella</taxon>
    </lineage>
</organism>
<feature type="transmembrane region" description="Helical" evidence="1">
    <location>
        <begin position="53"/>
        <end position="73"/>
    </location>
</feature>
<evidence type="ECO:0000313" key="3">
    <source>
        <dbReference type="Proteomes" id="UP000664654"/>
    </source>
</evidence>
<feature type="transmembrane region" description="Helical" evidence="1">
    <location>
        <begin position="124"/>
        <end position="145"/>
    </location>
</feature>
<comment type="caution">
    <text evidence="2">The sequence shown here is derived from an EMBL/GenBank/DDBJ whole genome shotgun (WGS) entry which is preliminary data.</text>
</comment>
<dbReference type="RefSeq" id="WP_206573290.1">
    <property type="nucleotide sequence ID" value="NZ_JAFKCV010000003.1"/>
</dbReference>
<gene>
    <name evidence="2" type="ORF">J0A66_08185</name>
</gene>
<keyword evidence="3" id="KW-1185">Reference proteome</keyword>
<dbReference type="AlphaFoldDB" id="A0A939IQM0"/>
<evidence type="ECO:0000256" key="1">
    <source>
        <dbReference type="SAM" id="Phobius"/>
    </source>
</evidence>
<protein>
    <submittedName>
        <fullName evidence="2">Uncharacterized protein</fullName>
    </submittedName>
</protein>
<keyword evidence="1" id="KW-1133">Transmembrane helix</keyword>
<sequence length="154" mass="17582">MRSDNLVILAVTLTVLWLLINETTITWLAAFWIGDYSISEALTYATRFYDLDAYLFSAAVRAPPYLLLFWLVGKQLDGTWWQLEIIFLCGLLAILYVMLTGYWSYAEPGLLGLRISSTHAIELIWIPVYAAVVGLFVVLAVYAVFKLWTVFSKR</sequence>
<name>A0A939IQM0_9ALTE</name>
<reference evidence="2" key="1">
    <citation type="submission" date="2021-03" db="EMBL/GenBank/DDBJ databases">
        <title>novel species isolated from a fishpond in China.</title>
        <authorList>
            <person name="Lu H."/>
            <person name="Cai Z."/>
        </authorList>
    </citation>
    <scope>NUCLEOTIDE SEQUENCE</scope>
    <source>
        <strain evidence="2">JCM 30855</strain>
    </source>
</reference>
<proteinExistence type="predicted"/>